<sequence length="114" mass="12517">NSDSDGDSSEDEYDADWHDFALSEHTTSPQEGPIVEGETIRLCSVPTTAGGITIRETEPTIRPAGPACKPGDKGKGVLLFQILQKLIVMTSRRIKLFYFHSQIYPPELNVAKQG</sequence>
<keyword evidence="3" id="KW-1185">Reference proteome</keyword>
<proteinExistence type="predicted"/>
<gene>
    <name evidence="2" type="ORF">ARALYDRAFT_686071</name>
</gene>
<feature type="compositionally biased region" description="Acidic residues" evidence="1">
    <location>
        <begin position="1"/>
        <end position="14"/>
    </location>
</feature>
<dbReference type="Gramene" id="Al_scaffold_0008_2891">
    <property type="protein sequence ID" value="Al_scaffold_0008_2891"/>
    <property type="gene ID" value="Al_scaffold_0008_2891"/>
</dbReference>
<dbReference type="AlphaFoldDB" id="D7MPQ5"/>
<dbReference type="Proteomes" id="UP000008694">
    <property type="component" value="Unassembled WGS sequence"/>
</dbReference>
<name>D7MPQ5_ARALL</name>
<accession>D7MPQ5</accession>
<dbReference type="EMBL" id="GL348720">
    <property type="protein sequence ID" value="EFH41117.1"/>
    <property type="molecule type" value="Genomic_DNA"/>
</dbReference>
<evidence type="ECO:0000256" key="1">
    <source>
        <dbReference type="SAM" id="MobiDB-lite"/>
    </source>
</evidence>
<evidence type="ECO:0000313" key="2">
    <source>
        <dbReference type="EMBL" id="EFH41117.1"/>
    </source>
</evidence>
<reference evidence="3" key="1">
    <citation type="journal article" date="2011" name="Nat. Genet.">
        <title>The Arabidopsis lyrata genome sequence and the basis of rapid genome size change.</title>
        <authorList>
            <person name="Hu T.T."/>
            <person name="Pattyn P."/>
            <person name="Bakker E.G."/>
            <person name="Cao J."/>
            <person name="Cheng J.-F."/>
            <person name="Clark R.M."/>
            <person name="Fahlgren N."/>
            <person name="Fawcett J.A."/>
            <person name="Grimwood J."/>
            <person name="Gundlach H."/>
            <person name="Haberer G."/>
            <person name="Hollister J.D."/>
            <person name="Ossowski S."/>
            <person name="Ottilar R.P."/>
            <person name="Salamov A.A."/>
            <person name="Schneeberger K."/>
            <person name="Spannagl M."/>
            <person name="Wang X."/>
            <person name="Yang L."/>
            <person name="Nasrallah M.E."/>
            <person name="Bergelson J."/>
            <person name="Carrington J.C."/>
            <person name="Gaut B.S."/>
            <person name="Schmutz J."/>
            <person name="Mayer K.F.X."/>
            <person name="Van de Peer Y."/>
            <person name="Grigoriev I.V."/>
            <person name="Nordborg M."/>
            <person name="Weigel D."/>
            <person name="Guo Y.-L."/>
        </authorList>
    </citation>
    <scope>NUCLEOTIDE SEQUENCE [LARGE SCALE GENOMIC DNA]</scope>
    <source>
        <strain evidence="3">cv. MN47</strain>
    </source>
</reference>
<feature type="non-terminal residue" evidence="2">
    <location>
        <position position="1"/>
    </location>
</feature>
<organism evidence="3">
    <name type="scientific">Arabidopsis lyrata subsp. lyrata</name>
    <name type="common">Lyre-leaved rock-cress</name>
    <dbReference type="NCBI Taxonomy" id="81972"/>
    <lineage>
        <taxon>Eukaryota</taxon>
        <taxon>Viridiplantae</taxon>
        <taxon>Streptophyta</taxon>
        <taxon>Embryophyta</taxon>
        <taxon>Tracheophyta</taxon>
        <taxon>Spermatophyta</taxon>
        <taxon>Magnoliopsida</taxon>
        <taxon>eudicotyledons</taxon>
        <taxon>Gunneridae</taxon>
        <taxon>Pentapetalae</taxon>
        <taxon>rosids</taxon>
        <taxon>malvids</taxon>
        <taxon>Brassicales</taxon>
        <taxon>Brassicaceae</taxon>
        <taxon>Camelineae</taxon>
        <taxon>Arabidopsis</taxon>
    </lineage>
</organism>
<evidence type="ECO:0000313" key="3">
    <source>
        <dbReference type="Proteomes" id="UP000008694"/>
    </source>
</evidence>
<dbReference type="HOGENOM" id="CLU_2127421_0_0_1"/>
<feature type="region of interest" description="Disordered" evidence="1">
    <location>
        <begin position="1"/>
        <end position="33"/>
    </location>
</feature>
<protein>
    <submittedName>
        <fullName evidence="2">Predicted protein</fullName>
    </submittedName>
</protein>